<evidence type="ECO:0000313" key="2">
    <source>
        <dbReference type="EMBL" id="TMW61132.1"/>
    </source>
</evidence>
<feature type="transmembrane region" description="Helical" evidence="1">
    <location>
        <begin position="411"/>
        <end position="431"/>
    </location>
</feature>
<name>A0A8K1CD96_PYTOL</name>
<proteinExistence type="predicted"/>
<keyword evidence="1" id="KW-0472">Membrane</keyword>
<feature type="transmembrane region" description="Helical" evidence="1">
    <location>
        <begin position="115"/>
        <end position="137"/>
    </location>
</feature>
<keyword evidence="1" id="KW-1133">Transmembrane helix</keyword>
<sequence length="738" mass="82574">MTSWAVSPDNKRTKRVSELTATSCDLVLPAEGLPVEQCESQESKEGMGTPVKPISWPSVKRVKRGTEVSSRRRHSRVKILENDIVSQNYRHLPPIQLIERGPNLRDRKPPGEAGSVQAVLGIFMLFIALGIVSAPLFDSSIDAEDLIDNSGILVKKNATYAKAYYLGSGFFDAFVTKMKTDSTAVGWYPQTADTTFLSFPFITPTDFAAYGSGPCAILNTNPANPLECIMMTGHQGGVSAYGLCRNGTEFVSVHYISALTTPADVGGLISAGTWIENLRETIIIGLMEPPTCSTDGRKVTVLPNYKDWRVMSGAFTPSRDGDTNQWFDVMGLPDPVRDRMFYMIGKADTRQGLTLPSVKRQSFDKLIAQNTYGSTLADKLEISAAFTGSKYSYITIYRVAGAKITLPRLQFTFAVAAQSLLLLAYMFALSVRNGVMNSYHFMHQILRSPTFCIISIQLLYVLYYQIFSIAYVSNNPTLIDIYNKKITYAAGVSYILLHQLDVRAAVTLWPRMANNDSYYFTRIVWMLSSLAVFTWSLTIKDPAHYVVATSSKCALGASECNTTDKFFFEHWVCFGVFLAHPFAYGAIQILQWRHDRVEYSPQDYRHPDYLTSFEAYGCGGPLCDAYYYHTLVTKELPDSRGKSEPKYRTLQYLTCAKAVRDEGFVMLGGCHALIRAKDLHVIMITKFLPRSLATTINLSVVVAHIQDNRLTPMRRVSYLSLWTVARRWDGRISYPDIG</sequence>
<dbReference type="AlphaFoldDB" id="A0A8K1CD96"/>
<gene>
    <name evidence="2" type="ORF">Poli38472_013595</name>
</gene>
<accession>A0A8K1CD96</accession>
<evidence type="ECO:0000256" key="1">
    <source>
        <dbReference type="SAM" id="Phobius"/>
    </source>
</evidence>
<feature type="transmembrane region" description="Helical" evidence="1">
    <location>
        <begin position="451"/>
        <end position="474"/>
    </location>
</feature>
<reference evidence="2" key="1">
    <citation type="submission" date="2019-03" db="EMBL/GenBank/DDBJ databases">
        <title>Long read genome sequence of the mycoparasitic Pythium oligandrum ATCC 38472 isolated from sugarbeet rhizosphere.</title>
        <authorList>
            <person name="Gaulin E."/>
        </authorList>
    </citation>
    <scope>NUCLEOTIDE SEQUENCE</scope>
    <source>
        <strain evidence="2">ATCC 38472_TT</strain>
    </source>
</reference>
<dbReference type="OrthoDB" id="108788at2759"/>
<keyword evidence="1" id="KW-0812">Transmembrane</keyword>
<keyword evidence="3" id="KW-1185">Reference proteome</keyword>
<protein>
    <submittedName>
        <fullName evidence="2">Uncharacterized protein</fullName>
    </submittedName>
</protein>
<organism evidence="2 3">
    <name type="scientific">Pythium oligandrum</name>
    <name type="common">Mycoparasitic fungus</name>
    <dbReference type="NCBI Taxonomy" id="41045"/>
    <lineage>
        <taxon>Eukaryota</taxon>
        <taxon>Sar</taxon>
        <taxon>Stramenopiles</taxon>
        <taxon>Oomycota</taxon>
        <taxon>Peronosporomycetes</taxon>
        <taxon>Pythiales</taxon>
        <taxon>Pythiaceae</taxon>
        <taxon>Pythium</taxon>
    </lineage>
</organism>
<comment type="caution">
    <text evidence="2">The sequence shown here is derived from an EMBL/GenBank/DDBJ whole genome shotgun (WGS) entry which is preliminary data.</text>
</comment>
<evidence type="ECO:0000313" key="3">
    <source>
        <dbReference type="Proteomes" id="UP000794436"/>
    </source>
</evidence>
<dbReference type="EMBL" id="SPLM01000077">
    <property type="protein sequence ID" value="TMW61132.1"/>
    <property type="molecule type" value="Genomic_DNA"/>
</dbReference>
<feature type="transmembrane region" description="Helical" evidence="1">
    <location>
        <begin position="518"/>
        <end position="537"/>
    </location>
</feature>
<dbReference type="Proteomes" id="UP000794436">
    <property type="component" value="Unassembled WGS sequence"/>
</dbReference>